<dbReference type="InterPro" id="IPR002577">
    <property type="entry name" value="HTH_HxlR"/>
</dbReference>
<proteinExistence type="predicted"/>
<accession>A0A830FPB3</accession>
<feature type="domain" description="HTH hxlR-type" evidence="1">
    <location>
        <begin position="19"/>
        <end position="90"/>
    </location>
</feature>
<gene>
    <name evidence="2" type="ORF">GCM10009039_26330</name>
</gene>
<comment type="caution">
    <text evidence="2">The sequence shown here is derived from an EMBL/GenBank/DDBJ whole genome shotgun (WGS) entry which is preliminary data.</text>
</comment>
<evidence type="ECO:0000313" key="2">
    <source>
        <dbReference type="EMBL" id="GGL67060.1"/>
    </source>
</evidence>
<dbReference type="Proteomes" id="UP000607197">
    <property type="component" value="Unassembled WGS sequence"/>
</dbReference>
<organism evidence="2 3">
    <name type="scientific">Halocalculus aciditolerans</name>
    <dbReference type="NCBI Taxonomy" id="1383812"/>
    <lineage>
        <taxon>Archaea</taxon>
        <taxon>Methanobacteriati</taxon>
        <taxon>Methanobacteriota</taxon>
        <taxon>Stenosarchaea group</taxon>
        <taxon>Halobacteria</taxon>
        <taxon>Halobacteriales</taxon>
        <taxon>Halobacteriaceae</taxon>
        <taxon>Halocalculus</taxon>
    </lineage>
</organism>
<dbReference type="SUPFAM" id="SSF46785">
    <property type="entry name" value="Winged helix' DNA-binding domain"/>
    <property type="match status" value="1"/>
</dbReference>
<sequence length="122" mass="14520">MDSPPPTSVAEYLTRNGAFVVLYEVASGAKRFNEIEDSVNKSSRTLSNRLQDGTSIDLWEKKTSQKEAHLPQRYWLTDKGQRVWEKMQDLDYPHHLVKYRTYRDEKESREEQLQEWVEEKEL</sequence>
<reference evidence="2" key="1">
    <citation type="journal article" date="2014" name="Int. J. Syst. Evol. Microbiol.">
        <title>Complete genome sequence of Corynebacterium casei LMG S-19264T (=DSM 44701T), isolated from a smear-ripened cheese.</title>
        <authorList>
            <consortium name="US DOE Joint Genome Institute (JGI-PGF)"/>
            <person name="Walter F."/>
            <person name="Albersmeier A."/>
            <person name="Kalinowski J."/>
            <person name="Ruckert C."/>
        </authorList>
    </citation>
    <scope>NUCLEOTIDE SEQUENCE</scope>
    <source>
        <strain evidence="2">JCM 19596</strain>
    </source>
</reference>
<keyword evidence="3" id="KW-1185">Reference proteome</keyword>
<protein>
    <recommendedName>
        <fullName evidence="1">HTH hxlR-type domain-containing protein</fullName>
    </recommendedName>
</protein>
<evidence type="ECO:0000313" key="3">
    <source>
        <dbReference type="Proteomes" id="UP000607197"/>
    </source>
</evidence>
<name>A0A830FPB3_9EURY</name>
<dbReference type="AlphaFoldDB" id="A0A830FPB3"/>
<reference evidence="2" key="2">
    <citation type="submission" date="2020-09" db="EMBL/GenBank/DDBJ databases">
        <authorList>
            <person name="Sun Q."/>
            <person name="Ohkuma M."/>
        </authorList>
    </citation>
    <scope>NUCLEOTIDE SEQUENCE</scope>
    <source>
        <strain evidence="2">JCM 19596</strain>
    </source>
</reference>
<dbReference type="EMBL" id="BMPG01000003">
    <property type="protein sequence ID" value="GGL67060.1"/>
    <property type="molecule type" value="Genomic_DNA"/>
</dbReference>
<dbReference type="InterPro" id="IPR036390">
    <property type="entry name" value="WH_DNA-bd_sf"/>
</dbReference>
<dbReference type="Gene3D" id="1.10.10.10">
    <property type="entry name" value="Winged helix-like DNA-binding domain superfamily/Winged helix DNA-binding domain"/>
    <property type="match status" value="1"/>
</dbReference>
<dbReference type="Pfam" id="PF01638">
    <property type="entry name" value="HxlR"/>
    <property type="match status" value="1"/>
</dbReference>
<evidence type="ECO:0000259" key="1">
    <source>
        <dbReference type="Pfam" id="PF01638"/>
    </source>
</evidence>
<dbReference type="RefSeq" id="WP_188979650.1">
    <property type="nucleotide sequence ID" value="NZ_BMPG01000003.1"/>
</dbReference>
<dbReference type="InterPro" id="IPR036388">
    <property type="entry name" value="WH-like_DNA-bd_sf"/>
</dbReference>